<reference evidence="2" key="3">
    <citation type="submission" date="2022-09" db="EMBL/GenBank/DDBJ databases">
        <title>Genomic of Burkholderia gladioli.</title>
        <authorList>
            <person name="Wu H."/>
        </authorList>
    </citation>
    <scope>NUCLEOTIDE SEQUENCE</scope>
    <source>
        <strain evidence="2">ZN-S4</strain>
        <plasmid evidence="2">unnamed2</plasmid>
    </source>
</reference>
<reference evidence="3" key="1">
    <citation type="submission" date="2017-09" db="EMBL/GenBank/DDBJ databases">
        <title>FDA dAtabase for Regulatory Grade micrObial Sequences (FDA-ARGOS): Supporting development and validation of Infectious Disease Dx tests.</title>
        <authorList>
            <person name="Minogue T."/>
            <person name="Wolcott M."/>
            <person name="Wasieloski L."/>
            <person name="Aguilar W."/>
            <person name="Moore D."/>
            <person name="Tallon L."/>
            <person name="Sadzewicz L."/>
            <person name="Ott S."/>
            <person name="Zhao X."/>
            <person name="Nagaraj S."/>
            <person name="Vavikolanu K."/>
            <person name="Aluvathingal J."/>
            <person name="Nadendla S."/>
            <person name="Sichtig H."/>
        </authorList>
    </citation>
    <scope>NUCLEOTIDE SEQUENCE [LARGE SCALE GENOMIC DNA]</scope>
    <source>
        <strain evidence="3">FDAARGOS_390</strain>
    </source>
</reference>
<accession>A0A2A7SAM2</accession>
<evidence type="ECO:0000313" key="2">
    <source>
        <dbReference type="EMBL" id="UWX75465.1"/>
    </source>
</evidence>
<geneLocation type="plasmid" evidence="2 4">
    <name>unnamed2</name>
</geneLocation>
<name>A0A2A7SAM2_BURGA</name>
<reference evidence="1" key="2">
    <citation type="submission" date="2017-09" db="EMBL/GenBank/DDBJ databases">
        <title>FDA dAtabase for Regulatory Grade micrObial Sequences (FDA-ARGOS): Supporting development and validation of Infectious Disease Dx tests.</title>
        <authorList>
            <person name="Minogue T."/>
            <person name="Wolcott M."/>
            <person name="Wasieloski L."/>
            <person name="Aguilar W."/>
            <person name="Moore D."/>
            <person name="Tallon L.J."/>
            <person name="Sadzewicz L."/>
            <person name="Ott S."/>
            <person name="Zhao X."/>
            <person name="Nagaraj S."/>
            <person name="Vavikolanu K."/>
            <person name="Aluvathingal J."/>
            <person name="Nadendla S."/>
            <person name="Sichtig H."/>
        </authorList>
    </citation>
    <scope>NUCLEOTIDE SEQUENCE</scope>
    <source>
        <strain evidence="1">FDAARGOS_390</strain>
    </source>
</reference>
<dbReference type="Proteomes" id="UP000220629">
    <property type="component" value="Unassembled WGS sequence"/>
</dbReference>
<dbReference type="Proteomes" id="UP001059745">
    <property type="component" value="Plasmid unnamed2"/>
</dbReference>
<evidence type="ECO:0000313" key="1">
    <source>
        <dbReference type="EMBL" id="PEH40588.1"/>
    </source>
</evidence>
<gene>
    <name evidence="1" type="ORF">CRM94_16420</name>
    <name evidence="2" type="ORF">NYZ96_35435</name>
</gene>
<proteinExistence type="predicted"/>
<dbReference type="RefSeq" id="WP_127840956.1">
    <property type="nucleotide sequence ID" value="NZ_CADEWH010000019.1"/>
</dbReference>
<evidence type="ECO:0000313" key="4">
    <source>
        <dbReference type="Proteomes" id="UP001059745"/>
    </source>
</evidence>
<dbReference type="EMBL" id="CP104217">
    <property type="protein sequence ID" value="UWX75465.1"/>
    <property type="molecule type" value="Genomic_DNA"/>
</dbReference>
<dbReference type="AlphaFoldDB" id="A0A2A7SAM2"/>
<sequence length="164" mass="18519">MPGETGGMMEMTEICRSSYDVALDARVQLAESRLALVAGDDDRALCMRRDARMKAFRSGRLARLEHNPMSFQLVDEPELASQWQDGFDFVGAGLQVWSEWRPTNRGYSEAHLSVVRTEAGYFPSLYVTYWHGEPSVRSQHARATPAEAIADAEAMLRDWYLVEA</sequence>
<dbReference type="EMBL" id="PDDY01000002">
    <property type="protein sequence ID" value="PEH40588.1"/>
    <property type="molecule type" value="Genomic_DNA"/>
</dbReference>
<keyword evidence="2" id="KW-0614">Plasmid</keyword>
<evidence type="ECO:0000313" key="3">
    <source>
        <dbReference type="Proteomes" id="UP000220629"/>
    </source>
</evidence>
<organism evidence="1 3">
    <name type="scientific">Burkholderia gladioli</name>
    <name type="common">Pseudomonas marginata</name>
    <name type="synonym">Phytomonas marginata</name>
    <dbReference type="NCBI Taxonomy" id="28095"/>
    <lineage>
        <taxon>Bacteria</taxon>
        <taxon>Pseudomonadati</taxon>
        <taxon>Pseudomonadota</taxon>
        <taxon>Betaproteobacteria</taxon>
        <taxon>Burkholderiales</taxon>
        <taxon>Burkholderiaceae</taxon>
        <taxon>Burkholderia</taxon>
    </lineage>
</organism>
<protein>
    <submittedName>
        <fullName evidence="1">Uncharacterized protein</fullName>
    </submittedName>
</protein>